<dbReference type="Pfam" id="PF01270">
    <property type="entry name" value="Glyco_hydro_8"/>
    <property type="match status" value="1"/>
</dbReference>
<dbReference type="PRINTS" id="PR00735">
    <property type="entry name" value="GLHYDRLASE8"/>
</dbReference>
<evidence type="ECO:0000256" key="4">
    <source>
        <dbReference type="ARBA" id="ARBA00023295"/>
    </source>
</evidence>
<accession>A0A3P1VGX2</accession>
<comment type="caution">
    <text evidence="8">The sequence shown here is derived from an EMBL/GenBank/DDBJ whole genome shotgun (WGS) entry which is preliminary data.</text>
</comment>
<dbReference type="SUPFAM" id="SSF48208">
    <property type="entry name" value="Six-hairpin glycosidases"/>
    <property type="match status" value="1"/>
</dbReference>
<dbReference type="InterPro" id="IPR019834">
    <property type="entry name" value="Glyco_hydro_8_CS"/>
</dbReference>
<evidence type="ECO:0000256" key="1">
    <source>
        <dbReference type="ARBA" id="ARBA00009209"/>
    </source>
</evidence>
<keyword evidence="9" id="KW-1185">Reference proteome</keyword>
<organism evidence="8 9">
    <name type="scientific">Streptococcus minor</name>
    <dbReference type="NCBI Taxonomy" id="229549"/>
    <lineage>
        <taxon>Bacteria</taxon>
        <taxon>Bacillati</taxon>
        <taxon>Bacillota</taxon>
        <taxon>Bacilli</taxon>
        <taxon>Lactobacillales</taxon>
        <taxon>Streptococcaceae</taxon>
        <taxon>Streptococcus</taxon>
    </lineage>
</organism>
<dbReference type="AlphaFoldDB" id="A0A3P1VGX2"/>
<keyword evidence="7" id="KW-0812">Transmembrane</keyword>
<sequence>MIKNRLKYISFAVLIISILTLFFYLRMTKPKQLQQNIYQEWSTKFIGVLEDKAYITIEETSEGQVTLSEAQGYGMLIAVRAAQDKLASKKDFDLLYQYYLDNRLPDSQLMSWKQVIKENGEIETFNHNATDGDLYIAYALMEAAKIWPKEAKIYHAQARAILKDILMHNYNPDLTILTVGDWANQDSKFHSLMRTSDVMPQQFEEFYQLTKDDTWLKLKDSMLDKLVLMSAKHQTGLVPDFMWIQTDDVRAAQANAVATEFDGTYSYNACRVPYHLAQDQDDRSQALLTKMLNFFMSTKRITAGYELSGKEVHTYQAASFLAPVFYAAQQTPGYDKLIQQNKFIFMQDLSKESYYEMALLTMVALEVL</sequence>
<evidence type="ECO:0000313" key="9">
    <source>
        <dbReference type="Proteomes" id="UP000281771"/>
    </source>
</evidence>
<feature type="transmembrane region" description="Helical" evidence="7">
    <location>
        <begin position="6"/>
        <end position="25"/>
    </location>
</feature>
<evidence type="ECO:0000256" key="2">
    <source>
        <dbReference type="ARBA" id="ARBA00022729"/>
    </source>
</evidence>
<evidence type="ECO:0000313" key="8">
    <source>
        <dbReference type="EMBL" id="RRD31633.1"/>
    </source>
</evidence>
<dbReference type="EC" id="3.2.1.-" evidence="6"/>
<reference evidence="8 9" key="1">
    <citation type="submission" date="2018-11" db="EMBL/GenBank/DDBJ databases">
        <title>Genomes From Bacteria Associated with the Canine Oral Cavity: a Test Case for Automated Genome-Based Taxonomic Assignment.</title>
        <authorList>
            <person name="Coil D.A."/>
            <person name="Jospin G."/>
            <person name="Darling A.E."/>
            <person name="Wallis C."/>
            <person name="Davis I.J."/>
            <person name="Harris S."/>
            <person name="Eisen J.A."/>
            <person name="Holcombe L.J."/>
            <person name="O'Flynn C."/>
        </authorList>
    </citation>
    <scope>NUCLEOTIDE SEQUENCE [LARGE SCALE GENOMIC DNA]</scope>
    <source>
        <strain evidence="8 9">OH4621_COT-116</strain>
    </source>
</reference>
<dbReference type="GO" id="GO:0000272">
    <property type="term" value="P:polysaccharide catabolic process"/>
    <property type="evidence" value="ECO:0007669"/>
    <property type="project" value="UniProtKB-KW"/>
</dbReference>
<keyword evidence="6" id="KW-0624">Polysaccharide degradation</keyword>
<dbReference type="Gene3D" id="1.50.10.10">
    <property type="match status" value="1"/>
</dbReference>
<dbReference type="GO" id="GO:0004553">
    <property type="term" value="F:hydrolase activity, hydrolyzing O-glycosyl compounds"/>
    <property type="evidence" value="ECO:0007669"/>
    <property type="project" value="InterPro"/>
</dbReference>
<evidence type="ECO:0000256" key="5">
    <source>
        <dbReference type="PROSITE-ProRule" id="PRU10058"/>
    </source>
</evidence>
<comment type="similarity">
    <text evidence="1 6">Belongs to the glycosyl hydrolase 8 (cellulase D) family.</text>
</comment>
<keyword evidence="2" id="KW-0732">Signal</keyword>
<protein>
    <recommendedName>
        <fullName evidence="6">Glucanase</fullName>
        <ecNumber evidence="6">3.2.1.-</ecNumber>
    </recommendedName>
</protein>
<dbReference type="RefSeq" id="WP_124776634.1">
    <property type="nucleotide sequence ID" value="NZ_RQZA01000003.1"/>
</dbReference>
<keyword evidence="3 6" id="KW-0378">Hydrolase</keyword>
<evidence type="ECO:0000256" key="6">
    <source>
        <dbReference type="RuleBase" id="RU361167"/>
    </source>
</evidence>
<gene>
    <name evidence="8" type="ORF">EII38_05325</name>
</gene>
<dbReference type="Proteomes" id="UP000281771">
    <property type="component" value="Unassembled WGS sequence"/>
</dbReference>
<keyword evidence="6" id="KW-0119">Carbohydrate metabolism</keyword>
<evidence type="ECO:0000256" key="3">
    <source>
        <dbReference type="ARBA" id="ARBA00022801"/>
    </source>
</evidence>
<keyword evidence="7" id="KW-1133">Transmembrane helix</keyword>
<evidence type="ECO:0000256" key="7">
    <source>
        <dbReference type="SAM" id="Phobius"/>
    </source>
</evidence>
<dbReference type="PROSITE" id="PS00812">
    <property type="entry name" value="GLYCOSYL_HYDROL_F8"/>
    <property type="match status" value="1"/>
</dbReference>
<keyword evidence="4 6" id="KW-0326">Glycosidase</keyword>
<dbReference type="InterPro" id="IPR002037">
    <property type="entry name" value="Glyco_hydro_8"/>
</dbReference>
<dbReference type="EMBL" id="RQZA01000003">
    <property type="protein sequence ID" value="RRD31633.1"/>
    <property type="molecule type" value="Genomic_DNA"/>
</dbReference>
<name>A0A3P1VGX2_9STRE</name>
<feature type="active site" description="Nucleophile" evidence="5">
    <location>
        <position position="131"/>
    </location>
</feature>
<proteinExistence type="inferred from homology"/>
<keyword evidence="7" id="KW-0472">Membrane</keyword>
<dbReference type="InterPro" id="IPR012341">
    <property type="entry name" value="6hp_glycosidase-like_sf"/>
</dbReference>
<dbReference type="InterPro" id="IPR008928">
    <property type="entry name" value="6-hairpin_glycosidase_sf"/>
</dbReference>